<keyword evidence="1" id="KW-0812">Transmembrane</keyword>
<proteinExistence type="predicted"/>
<reference evidence="2" key="1">
    <citation type="submission" date="2025-08" db="UniProtKB">
        <authorList>
            <consortium name="Ensembl"/>
        </authorList>
    </citation>
    <scope>IDENTIFICATION</scope>
</reference>
<evidence type="ECO:0000256" key="1">
    <source>
        <dbReference type="SAM" id="Phobius"/>
    </source>
</evidence>
<protein>
    <submittedName>
        <fullName evidence="2">Uncharacterized protein</fullName>
    </submittedName>
</protein>
<accession>A0A8B9H3N9</accession>
<feature type="transmembrane region" description="Helical" evidence="1">
    <location>
        <begin position="28"/>
        <end position="47"/>
    </location>
</feature>
<dbReference type="Ensembl" id="ENSAMXT00005005187.1">
    <property type="protein sequence ID" value="ENSAMXP00005004536.1"/>
    <property type="gene ID" value="ENSAMXG00005002827.1"/>
</dbReference>
<keyword evidence="1" id="KW-1133">Transmembrane helix</keyword>
<dbReference type="Proteomes" id="UP000694621">
    <property type="component" value="Unplaced"/>
</dbReference>
<dbReference type="AlphaFoldDB" id="A0A8B9H3N9"/>
<name>A0A8B9H3N9_ASTMX</name>
<evidence type="ECO:0000313" key="3">
    <source>
        <dbReference type="Proteomes" id="UP000694621"/>
    </source>
</evidence>
<sequence>LQRVFTLSEKGWSGSALQYRWQKALGNYLAVMFLFYFYTVLYICIIFDRHGQKMNELSLPGSVQALLQYQSSSDFMIYDETCSFL</sequence>
<evidence type="ECO:0000313" key="2">
    <source>
        <dbReference type="Ensembl" id="ENSAMXP00005004536.1"/>
    </source>
</evidence>
<organism evidence="2 3">
    <name type="scientific">Astyanax mexicanus</name>
    <name type="common">Blind cave fish</name>
    <name type="synonym">Astyanax fasciatus mexicanus</name>
    <dbReference type="NCBI Taxonomy" id="7994"/>
    <lineage>
        <taxon>Eukaryota</taxon>
        <taxon>Metazoa</taxon>
        <taxon>Chordata</taxon>
        <taxon>Craniata</taxon>
        <taxon>Vertebrata</taxon>
        <taxon>Euteleostomi</taxon>
        <taxon>Actinopterygii</taxon>
        <taxon>Neopterygii</taxon>
        <taxon>Teleostei</taxon>
        <taxon>Ostariophysi</taxon>
        <taxon>Characiformes</taxon>
        <taxon>Characoidei</taxon>
        <taxon>Acestrorhamphidae</taxon>
        <taxon>Acestrorhamphinae</taxon>
        <taxon>Astyanax</taxon>
    </lineage>
</organism>
<keyword evidence="1" id="KW-0472">Membrane</keyword>